<dbReference type="Gene3D" id="1.10.10.60">
    <property type="entry name" value="Homeodomain-like"/>
    <property type="match status" value="1"/>
</dbReference>
<evidence type="ECO:0000313" key="8">
    <source>
        <dbReference type="Proteomes" id="UP000481037"/>
    </source>
</evidence>
<dbReference type="GO" id="GO:0003700">
    <property type="term" value="F:DNA-binding transcription factor activity"/>
    <property type="evidence" value="ECO:0007669"/>
    <property type="project" value="TreeGrafter"/>
</dbReference>
<dbReference type="Pfam" id="PF00440">
    <property type="entry name" value="TetR_N"/>
    <property type="match status" value="1"/>
</dbReference>
<dbReference type="InterPro" id="IPR009057">
    <property type="entry name" value="Homeodomain-like_sf"/>
</dbReference>
<dbReference type="InterPro" id="IPR050109">
    <property type="entry name" value="HTH-type_TetR-like_transc_reg"/>
</dbReference>
<dbReference type="InterPro" id="IPR003012">
    <property type="entry name" value="Tet_transcr_reg_TetR"/>
</dbReference>
<comment type="function">
    <text evidence="1">TetR is the repressor of the tetracycline resistance element; its N-terminal region forms a helix-turn-helix structure and binds DNA. Binding of tetracycline to TetR reduces the repressor affinity for the tetracycline resistance gene (tetA) promoter operator sites.</text>
</comment>
<dbReference type="InterPro" id="IPR036271">
    <property type="entry name" value="Tet_transcr_reg_TetR-rel_C_sf"/>
</dbReference>
<dbReference type="InterPro" id="IPR001647">
    <property type="entry name" value="HTH_TetR"/>
</dbReference>
<dbReference type="Proteomes" id="UP000481037">
    <property type="component" value="Unassembled WGS sequence"/>
</dbReference>
<gene>
    <name evidence="7" type="ORF">GJ697_17965</name>
</gene>
<reference evidence="7 8" key="1">
    <citation type="submission" date="2019-11" db="EMBL/GenBank/DDBJ databases">
        <title>Novel species isolated from a subtropical stream in China.</title>
        <authorList>
            <person name="Lu H."/>
        </authorList>
    </citation>
    <scope>NUCLEOTIDE SEQUENCE [LARGE SCALE GENOMIC DNA]</scope>
    <source>
        <strain evidence="7 8">FT25W</strain>
    </source>
</reference>
<dbReference type="GO" id="GO:0000976">
    <property type="term" value="F:transcription cis-regulatory region binding"/>
    <property type="evidence" value="ECO:0007669"/>
    <property type="project" value="TreeGrafter"/>
</dbReference>
<dbReference type="PRINTS" id="PR00400">
    <property type="entry name" value="TETREPRESSOR"/>
</dbReference>
<dbReference type="GO" id="GO:0046677">
    <property type="term" value="P:response to antibiotic"/>
    <property type="evidence" value="ECO:0007669"/>
    <property type="project" value="InterPro"/>
</dbReference>
<protein>
    <submittedName>
        <fullName evidence="7">TetR family transcriptional regulator</fullName>
    </submittedName>
</protein>
<dbReference type="SUPFAM" id="SSF48498">
    <property type="entry name" value="Tetracyclin repressor-like, C-terminal domain"/>
    <property type="match status" value="1"/>
</dbReference>
<dbReference type="AlphaFoldDB" id="A0A6L5QIV0"/>
<accession>A0A6L5QIV0</accession>
<dbReference type="PANTHER" id="PTHR30055:SF151">
    <property type="entry name" value="TRANSCRIPTIONAL REGULATORY PROTEIN"/>
    <property type="match status" value="1"/>
</dbReference>
<evidence type="ECO:0000256" key="3">
    <source>
        <dbReference type="ARBA" id="ARBA00023125"/>
    </source>
</evidence>
<keyword evidence="3 5" id="KW-0238">DNA-binding</keyword>
<dbReference type="Gene3D" id="1.10.357.10">
    <property type="entry name" value="Tetracycline Repressor, domain 2"/>
    <property type="match status" value="1"/>
</dbReference>
<proteinExistence type="predicted"/>
<dbReference type="GO" id="GO:0045892">
    <property type="term" value="P:negative regulation of DNA-templated transcription"/>
    <property type="evidence" value="ECO:0007669"/>
    <property type="project" value="InterPro"/>
</dbReference>
<evidence type="ECO:0000259" key="6">
    <source>
        <dbReference type="PROSITE" id="PS50977"/>
    </source>
</evidence>
<dbReference type="PROSITE" id="PS50977">
    <property type="entry name" value="HTH_TETR_2"/>
    <property type="match status" value="1"/>
</dbReference>
<sequence>MVKNTPRREDALTRERIIEEAIALLDSSGETGLTFRALAERLATGAGALYWHIANKNDLVTAACDAIVARSLGVQQADASPQDIIRVVALELFDAIDAHPWVGPALTRAPWQTPLVRILERLGQQIRALGIPQAEQFAAVSALLGYILGVSVQNAANAQTGKQLGGDRDAILGQVAGAWSQLDADAYPFTRSIATQLREHDDRVDFLAGVDLILRGLQRG</sequence>
<organism evidence="7 8">
    <name type="scientific">Duganella alba</name>
    <dbReference type="NCBI Taxonomy" id="2666081"/>
    <lineage>
        <taxon>Bacteria</taxon>
        <taxon>Pseudomonadati</taxon>
        <taxon>Pseudomonadota</taxon>
        <taxon>Betaproteobacteria</taxon>
        <taxon>Burkholderiales</taxon>
        <taxon>Oxalobacteraceae</taxon>
        <taxon>Telluria group</taxon>
        <taxon>Duganella</taxon>
    </lineage>
</organism>
<evidence type="ECO:0000256" key="4">
    <source>
        <dbReference type="ARBA" id="ARBA00023163"/>
    </source>
</evidence>
<feature type="domain" description="HTH tetR-type" evidence="6">
    <location>
        <begin position="11"/>
        <end position="71"/>
    </location>
</feature>
<dbReference type="EMBL" id="WKJM01000015">
    <property type="protein sequence ID" value="MRX09726.1"/>
    <property type="molecule type" value="Genomic_DNA"/>
</dbReference>
<feature type="DNA-binding region" description="H-T-H motif" evidence="5">
    <location>
        <begin position="34"/>
        <end position="53"/>
    </location>
</feature>
<dbReference type="PANTHER" id="PTHR30055">
    <property type="entry name" value="HTH-TYPE TRANSCRIPTIONAL REGULATOR RUTR"/>
    <property type="match status" value="1"/>
</dbReference>
<keyword evidence="4" id="KW-0804">Transcription</keyword>
<keyword evidence="2" id="KW-0805">Transcription regulation</keyword>
<evidence type="ECO:0000256" key="2">
    <source>
        <dbReference type="ARBA" id="ARBA00023015"/>
    </source>
</evidence>
<evidence type="ECO:0000256" key="1">
    <source>
        <dbReference type="ARBA" id="ARBA00002856"/>
    </source>
</evidence>
<dbReference type="SUPFAM" id="SSF46689">
    <property type="entry name" value="Homeodomain-like"/>
    <property type="match status" value="1"/>
</dbReference>
<name>A0A6L5QIV0_9BURK</name>
<evidence type="ECO:0000313" key="7">
    <source>
        <dbReference type="EMBL" id="MRX09726.1"/>
    </source>
</evidence>
<dbReference type="RefSeq" id="WP_154365726.1">
    <property type="nucleotide sequence ID" value="NZ_WKJM01000015.1"/>
</dbReference>
<keyword evidence="8" id="KW-1185">Reference proteome</keyword>
<evidence type="ECO:0000256" key="5">
    <source>
        <dbReference type="PROSITE-ProRule" id="PRU00335"/>
    </source>
</evidence>
<comment type="caution">
    <text evidence="7">The sequence shown here is derived from an EMBL/GenBank/DDBJ whole genome shotgun (WGS) entry which is preliminary data.</text>
</comment>